<name>A0A2M8GMW6_9BACT</name>
<proteinExistence type="predicted"/>
<sequence>MSDFELLDIYLIILDSKRLFRYSVSQRYNMSIERTAILDKFPLNDAHGREHAIQTADLALQISYLPEYKDLINDRDRDLTEASSLVHDLGYLKQEPFWSTVQWEHPYSALSEVDKMFPQFYAVERAIIKLVVLNHDATNHSFPAIMGKTEIDRFGFPDVFGIPSRTPGILANWSEITEEI</sequence>
<protein>
    <recommendedName>
        <fullName evidence="3">HD domain-containing protein</fullName>
    </recommendedName>
</protein>
<dbReference type="InterPro" id="IPR003607">
    <property type="entry name" value="HD/PDEase_dom"/>
</dbReference>
<evidence type="ECO:0000313" key="1">
    <source>
        <dbReference type="EMBL" id="PJC81886.1"/>
    </source>
</evidence>
<gene>
    <name evidence="1" type="ORF">CO007_02180</name>
</gene>
<evidence type="ECO:0000313" key="2">
    <source>
        <dbReference type="Proteomes" id="UP000229370"/>
    </source>
</evidence>
<evidence type="ECO:0008006" key="3">
    <source>
        <dbReference type="Google" id="ProtNLM"/>
    </source>
</evidence>
<dbReference type="SUPFAM" id="SSF109604">
    <property type="entry name" value="HD-domain/PDEase-like"/>
    <property type="match status" value="1"/>
</dbReference>
<reference evidence="2" key="1">
    <citation type="submission" date="2017-09" db="EMBL/GenBank/DDBJ databases">
        <title>Depth-based differentiation of microbial function through sediment-hosted aquifers and enrichment of novel symbionts in the deep terrestrial subsurface.</title>
        <authorList>
            <person name="Probst A.J."/>
            <person name="Ladd B."/>
            <person name="Jarett J.K."/>
            <person name="Geller-Mcgrath D.E."/>
            <person name="Sieber C.M.K."/>
            <person name="Emerson J.B."/>
            <person name="Anantharaman K."/>
            <person name="Thomas B.C."/>
            <person name="Malmstrom R."/>
            <person name="Stieglmeier M."/>
            <person name="Klingl A."/>
            <person name="Woyke T."/>
            <person name="Ryan C.M."/>
            <person name="Banfield J.F."/>
        </authorList>
    </citation>
    <scope>NUCLEOTIDE SEQUENCE [LARGE SCALE GENOMIC DNA]</scope>
</reference>
<dbReference type="Proteomes" id="UP000229370">
    <property type="component" value="Unassembled WGS sequence"/>
</dbReference>
<accession>A0A2M8GMW6</accession>
<dbReference type="AlphaFoldDB" id="A0A2M8GMW6"/>
<dbReference type="EMBL" id="PFQK01000042">
    <property type="protein sequence ID" value="PJC81886.1"/>
    <property type="molecule type" value="Genomic_DNA"/>
</dbReference>
<dbReference type="CDD" id="cd00077">
    <property type="entry name" value="HDc"/>
    <property type="match status" value="1"/>
</dbReference>
<organism evidence="1 2">
    <name type="scientific">Candidatus Roizmanbacteria bacterium CG_4_8_14_3_um_filter_36_10</name>
    <dbReference type="NCBI Taxonomy" id="1974834"/>
    <lineage>
        <taxon>Bacteria</taxon>
        <taxon>Candidatus Roizmaniibacteriota</taxon>
    </lineage>
</organism>
<comment type="caution">
    <text evidence="1">The sequence shown here is derived from an EMBL/GenBank/DDBJ whole genome shotgun (WGS) entry which is preliminary data.</text>
</comment>